<keyword evidence="3" id="KW-1185">Reference proteome</keyword>
<organism evidence="2 3">
    <name type="scientific">Cichlidogyrus casuarinus</name>
    <dbReference type="NCBI Taxonomy" id="1844966"/>
    <lineage>
        <taxon>Eukaryota</taxon>
        <taxon>Metazoa</taxon>
        <taxon>Spiralia</taxon>
        <taxon>Lophotrochozoa</taxon>
        <taxon>Platyhelminthes</taxon>
        <taxon>Monogenea</taxon>
        <taxon>Monopisthocotylea</taxon>
        <taxon>Dactylogyridea</taxon>
        <taxon>Ancyrocephalidae</taxon>
        <taxon>Cichlidogyrus</taxon>
    </lineage>
</organism>
<name>A0ABD2Q9F6_9PLAT</name>
<feature type="chain" id="PRO_5044813630" description="DUF148 domain-containing protein" evidence="1">
    <location>
        <begin position="24"/>
        <end position="234"/>
    </location>
</feature>
<evidence type="ECO:0008006" key="4">
    <source>
        <dbReference type="Google" id="ProtNLM"/>
    </source>
</evidence>
<dbReference type="EMBL" id="JBJKFK010000587">
    <property type="protein sequence ID" value="KAL3316172.1"/>
    <property type="molecule type" value="Genomic_DNA"/>
</dbReference>
<dbReference type="AlphaFoldDB" id="A0ABD2Q9F6"/>
<dbReference type="Proteomes" id="UP001626550">
    <property type="component" value="Unassembled WGS sequence"/>
</dbReference>
<evidence type="ECO:0000313" key="3">
    <source>
        <dbReference type="Proteomes" id="UP001626550"/>
    </source>
</evidence>
<protein>
    <recommendedName>
        <fullName evidence="4">DUF148 domain-containing protein</fullName>
    </recommendedName>
</protein>
<evidence type="ECO:0000313" key="2">
    <source>
        <dbReference type="EMBL" id="KAL3316172.1"/>
    </source>
</evidence>
<feature type="signal peptide" evidence="1">
    <location>
        <begin position="1"/>
        <end position="23"/>
    </location>
</feature>
<comment type="caution">
    <text evidence="2">The sequence shown here is derived from an EMBL/GenBank/DDBJ whole genome shotgun (WGS) entry which is preliminary data.</text>
</comment>
<gene>
    <name evidence="2" type="ORF">Ciccas_005182</name>
</gene>
<keyword evidence="1" id="KW-0732">Signal</keyword>
<sequence>MLKMLNFANCFLLLLGVAKLCSSMPYVPSMPQKYPDWRLVNSSMPAYQNAMNSTMPYDKYPILGLVNSSMPADHNAMNFTMPYNKYPNPGLVNSSMQYVTLGYPVPDTELMKCFEELARMLGLSKEWETLFKKYMPYVLMRFKQLKEKMTNDPNMAIQYQKAKNLLANEEFRQMMNTMCDMLGKVMQPLKKNPFYAQMQQMLRDLGKNLVETNKSNGPEVFSKQLMTHVLQFLN</sequence>
<proteinExistence type="predicted"/>
<evidence type="ECO:0000256" key="1">
    <source>
        <dbReference type="SAM" id="SignalP"/>
    </source>
</evidence>
<accession>A0ABD2Q9F6</accession>
<reference evidence="2 3" key="1">
    <citation type="submission" date="2024-11" db="EMBL/GenBank/DDBJ databases">
        <title>Adaptive evolution of stress response genes in parasites aligns with host niche diversity.</title>
        <authorList>
            <person name="Hahn C."/>
            <person name="Resl P."/>
        </authorList>
    </citation>
    <scope>NUCLEOTIDE SEQUENCE [LARGE SCALE GENOMIC DNA]</scope>
    <source>
        <strain evidence="2">EGGRZ-B1_66</strain>
        <tissue evidence="2">Body</tissue>
    </source>
</reference>